<evidence type="ECO:0000313" key="3">
    <source>
        <dbReference type="Proteomes" id="UP000186817"/>
    </source>
</evidence>
<feature type="region of interest" description="Disordered" evidence="1">
    <location>
        <begin position="45"/>
        <end position="66"/>
    </location>
</feature>
<reference evidence="2 3" key="1">
    <citation type="submission" date="2016-02" db="EMBL/GenBank/DDBJ databases">
        <title>Genome analysis of coral dinoflagellate symbionts highlights evolutionary adaptations to a symbiotic lifestyle.</title>
        <authorList>
            <person name="Aranda M."/>
            <person name="Li Y."/>
            <person name="Liew Y.J."/>
            <person name="Baumgarten S."/>
            <person name="Simakov O."/>
            <person name="Wilson M."/>
            <person name="Piel J."/>
            <person name="Ashoor H."/>
            <person name="Bougouffa S."/>
            <person name="Bajic V.B."/>
            <person name="Ryu T."/>
            <person name="Ravasi T."/>
            <person name="Bayer T."/>
            <person name="Micklem G."/>
            <person name="Kim H."/>
            <person name="Bhak J."/>
            <person name="Lajeunesse T.C."/>
            <person name="Voolstra C.R."/>
        </authorList>
    </citation>
    <scope>NUCLEOTIDE SEQUENCE [LARGE SCALE GENOMIC DNA]</scope>
    <source>
        <strain evidence="2 3">CCMP2467</strain>
    </source>
</reference>
<organism evidence="2 3">
    <name type="scientific">Symbiodinium microadriaticum</name>
    <name type="common">Dinoflagellate</name>
    <name type="synonym">Zooxanthella microadriatica</name>
    <dbReference type="NCBI Taxonomy" id="2951"/>
    <lineage>
        <taxon>Eukaryota</taxon>
        <taxon>Sar</taxon>
        <taxon>Alveolata</taxon>
        <taxon>Dinophyceae</taxon>
        <taxon>Suessiales</taxon>
        <taxon>Symbiodiniaceae</taxon>
        <taxon>Symbiodinium</taxon>
    </lineage>
</organism>
<comment type="caution">
    <text evidence="2">The sequence shown here is derived from an EMBL/GenBank/DDBJ whole genome shotgun (WGS) entry which is preliminary data.</text>
</comment>
<evidence type="ECO:0000256" key="1">
    <source>
        <dbReference type="SAM" id="MobiDB-lite"/>
    </source>
</evidence>
<evidence type="ECO:0000313" key="2">
    <source>
        <dbReference type="EMBL" id="OLP75960.1"/>
    </source>
</evidence>
<dbReference type="OrthoDB" id="10682864at2759"/>
<gene>
    <name evidence="2" type="ORF">AK812_SmicGene44170</name>
</gene>
<dbReference type="Proteomes" id="UP000186817">
    <property type="component" value="Unassembled WGS sequence"/>
</dbReference>
<proteinExistence type="predicted"/>
<name>A0A1Q9BZD0_SYMMI</name>
<sequence>MHVPGAHLRSTESEMALACTMMMARAGHSCAGWMYRRSLGNERGQLEDCDGAGPEQPDMQDNSNPEAPQCAGAVGAMIAELIENRNEALARALLEEELKPRQIPHHDLRDPAKGTACRMVPPAVLAKFAEAPDMLHWRCASCATYMELQVCYTWDVWLTFYIGAAQAFW</sequence>
<protein>
    <submittedName>
        <fullName evidence="2">Uncharacterized protein</fullName>
    </submittedName>
</protein>
<dbReference type="EMBL" id="LSRX01002194">
    <property type="protein sequence ID" value="OLP75960.1"/>
    <property type="molecule type" value="Genomic_DNA"/>
</dbReference>
<dbReference type="AlphaFoldDB" id="A0A1Q9BZD0"/>
<accession>A0A1Q9BZD0</accession>
<keyword evidence="3" id="KW-1185">Reference proteome</keyword>